<proteinExistence type="predicted"/>
<keyword evidence="2" id="KW-0238">DNA-binding</keyword>
<comment type="caution">
    <text evidence="5">The sequence shown here is derived from an EMBL/GenBank/DDBJ whole genome shotgun (WGS) entry which is preliminary data.</text>
</comment>
<evidence type="ECO:0000259" key="4">
    <source>
        <dbReference type="PROSITE" id="PS51118"/>
    </source>
</evidence>
<dbReference type="InterPro" id="IPR036388">
    <property type="entry name" value="WH-like_DNA-bd_sf"/>
</dbReference>
<evidence type="ECO:0000313" key="6">
    <source>
        <dbReference type="Proteomes" id="UP000075787"/>
    </source>
</evidence>
<protein>
    <submittedName>
        <fullName evidence="5">Transcriptional regulator</fullName>
    </submittedName>
</protein>
<dbReference type="OrthoDB" id="9800350at2"/>
<dbReference type="GeneID" id="97242410"/>
<dbReference type="GO" id="GO:0003677">
    <property type="term" value="F:DNA binding"/>
    <property type="evidence" value="ECO:0007669"/>
    <property type="project" value="UniProtKB-KW"/>
</dbReference>
<dbReference type="PANTHER" id="PTHR33204">
    <property type="entry name" value="TRANSCRIPTIONAL REGULATOR, MARR FAMILY"/>
    <property type="match status" value="1"/>
</dbReference>
<dbReference type="PROSITE" id="PS51118">
    <property type="entry name" value="HTH_HXLR"/>
    <property type="match status" value="1"/>
</dbReference>
<accession>A0A162KJT1</accession>
<organism evidence="5 6">
    <name type="scientific">Tistrella mobilis</name>
    <dbReference type="NCBI Taxonomy" id="171437"/>
    <lineage>
        <taxon>Bacteria</taxon>
        <taxon>Pseudomonadati</taxon>
        <taxon>Pseudomonadota</taxon>
        <taxon>Alphaproteobacteria</taxon>
        <taxon>Geminicoccales</taxon>
        <taxon>Geminicoccaceae</taxon>
        <taxon>Tistrella</taxon>
    </lineage>
</organism>
<dbReference type="PANTHER" id="PTHR33204:SF29">
    <property type="entry name" value="TRANSCRIPTIONAL REGULATOR"/>
    <property type="match status" value="1"/>
</dbReference>
<sequence length="119" mass="13261">MTRANFQCGLEAVLAILGGKWKPLIVYHLAGGARRTGQLRRLVTGVSEKMLIQHLRELTEDGVIRRIDFQKVPPHVEYELTGFGRSLAQVLAPLCEWGTRHNAEVAMIVQKRDAASKTA</sequence>
<dbReference type="AlphaFoldDB" id="A0A162KJT1"/>
<dbReference type="RefSeq" id="WP_062766080.1">
    <property type="nucleotide sequence ID" value="NZ_CP121045.1"/>
</dbReference>
<keyword evidence="3" id="KW-0804">Transcription</keyword>
<dbReference type="InterPro" id="IPR036390">
    <property type="entry name" value="WH_DNA-bd_sf"/>
</dbReference>
<dbReference type="SUPFAM" id="SSF46785">
    <property type="entry name" value="Winged helix' DNA-binding domain"/>
    <property type="match status" value="1"/>
</dbReference>
<dbReference type="Proteomes" id="UP000075787">
    <property type="component" value="Unassembled WGS sequence"/>
</dbReference>
<dbReference type="InterPro" id="IPR002577">
    <property type="entry name" value="HTH_HxlR"/>
</dbReference>
<evidence type="ECO:0000256" key="3">
    <source>
        <dbReference type="ARBA" id="ARBA00023163"/>
    </source>
</evidence>
<feature type="domain" description="HTH hxlR-type" evidence="4">
    <location>
        <begin position="8"/>
        <end position="106"/>
    </location>
</feature>
<keyword evidence="1" id="KW-0805">Transcription regulation</keyword>
<evidence type="ECO:0000256" key="2">
    <source>
        <dbReference type="ARBA" id="ARBA00023125"/>
    </source>
</evidence>
<evidence type="ECO:0000313" key="5">
    <source>
        <dbReference type="EMBL" id="KYO51455.1"/>
    </source>
</evidence>
<dbReference type="Pfam" id="PF01638">
    <property type="entry name" value="HxlR"/>
    <property type="match status" value="1"/>
</dbReference>
<dbReference type="EMBL" id="LPZR01000172">
    <property type="protein sequence ID" value="KYO51455.1"/>
    <property type="molecule type" value="Genomic_DNA"/>
</dbReference>
<dbReference type="Gene3D" id="1.10.10.10">
    <property type="entry name" value="Winged helix-like DNA-binding domain superfamily/Winged helix DNA-binding domain"/>
    <property type="match status" value="1"/>
</dbReference>
<name>A0A162KJT1_9PROT</name>
<gene>
    <name evidence="5" type="ORF">AUP44_08650</name>
</gene>
<evidence type="ECO:0000256" key="1">
    <source>
        <dbReference type="ARBA" id="ARBA00023015"/>
    </source>
</evidence>
<reference evidence="5 6" key="1">
    <citation type="submission" date="2015-12" db="EMBL/GenBank/DDBJ databases">
        <title>Genome sequence of Tistrella mobilis MCCC 1A02139.</title>
        <authorList>
            <person name="Lu L."/>
            <person name="Lai Q."/>
            <person name="Shao Z."/>
            <person name="Qian P."/>
        </authorList>
    </citation>
    <scope>NUCLEOTIDE SEQUENCE [LARGE SCALE GENOMIC DNA]</scope>
    <source>
        <strain evidence="5 6">MCCC 1A02139</strain>
    </source>
</reference>